<dbReference type="PANTHER" id="PTHR48079:SF6">
    <property type="entry name" value="NAD(P)-BINDING DOMAIN-CONTAINING PROTEIN-RELATED"/>
    <property type="match status" value="1"/>
</dbReference>
<accession>A0A0D2IPZ5</accession>
<dbReference type="GeneID" id="25290679"/>
<dbReference type="Proteomes" id="UP000053617">
    <property type="component" value="Unassembled WGS sequence"/>
</dbReference>
<dbReference type="VEuPathDB" id="FungiDB:Z518_02608"/>
<keyword evidence="2" id="KW-1185">Reference proteome</keyword>
<evidence type="ECO:0000313" key="2">
    <source>
        <dbReference type="Proteomes" id="UP000053617"/>
    </source>
</evidence>
<name>A0A0D2IPZ5_9EURO</name>
<reference evidence="1 2" key="1">
    <citation type="submission" date="2015-01" db="EMBL/GenBank/DDBJ databases">
        <title>The Genome Sequence of Rhinocladiella mackenzie CBS 650.93.</title>
        <authorList>
            <consortium name="The Broad Institute Genomics Platform"/>
            <person name="Cuomo C."/>
            <person name="de Hoog S."/>
            <person name="Gorbushina A."/>
            <person name="Stielow B."/>
            <person name="Teixiera M."/>
            <person name="Abouelleil A."/>
            <person name="Chapman S.B."/>
            <person name="Priest M."/>
            <person name="Young S.K."/>
            <person name="Wortman J."/>
            <person name="Nusbaum C."/>
            <person name="Birren B."/>
        </authorList>
    </citation>
    <scope>NUCLEOTIDE SEQUENCE [LARGE SCALE GENOMIC DNA]</scope>
    <source>
        <strain evidence="1 2">CBS 650.93</strain>
    </source>
</reference>
<proteinExistence type="predicted"/>
<protein>
    <recommendedName>
        <fullName evidence="3">NAD-dependent epimerase/dehydratase domain-containing protein</fullName>
    </recommendedName>
</protein>
<dbReference type="EMBL" id="KN847476">
    <property type="protein sequence ID" value="KIX07954.1"/>
    <property type="molecule type" value="Genomic_DNA"/>
</dbReference>
<dbReference type="GO" id="GO:0004029">
    <property type="term" value="F:aldehyde dehydrogenase (NAD+) activity"/>
    <property type="evidence" value="ECO:0007669"/>
    <property type="project" value="TreeGrafter"/>
</dbReference>
<dbReference type="InterPro" id="IPR036291">
    <property type="entry name" value="NAD(P)-bd_dom_sf"/>
</dbReference>
<dbReference type="GO" id="GO:0005737">
    <property type="term" value="C:cytoplasm"/>
    <property type="evidence" value="ECO:0007669"/>
    <property type="project" value="TreeGrafter"/>
</dbReference>
<evidence type="ECO:0000313" key="1">
    <source>
        <dbReference type="EMBL" id="KIX07954.1"/>
    </source>
</evidence>
<dbReference type="PANTHER" id="PTHR48079">
    <property type="entry name" value="PROTEIN YEEZ"/>
    <property type="match status" value="1"/>
</dbReference>
<sequence length="380" mass="42037">MSSSIHFPSLSFVRYCFHDGPQDLHVSETDLDVHIVDAVNRTGVTGYIAGDAIKPIYEEHPDFEYRLLVRTKEKADLVQKAYPTAKIILGDLDSSSLLEEEAANADIILHAADASDHEGAAKAIVTGLVNGHTKDSPGYWLHTGGTGILTFQDSENNFQGLGKWSVKQYNDLSGVDELTSLPEEAFHRNVDKIVLDAGIKYADRVKTVIVCPPTIYGQGRGPVSGRGRQAYELASLILKKGGIPVVGEGKARWNNVHIEDLSEVYRLLVNKAIEKDTNDEIWGAKGYMFTENGEHIWAELSRAMADKAKRLGYISDLEEYSVGKDEAMELAGFEAVSWGLNSRGKAERAKKYLGWKPTRPSIEDSIVEILEAERKRMSKS</sequence>
<evidence type="ECO:0008006" key="3">
    <source>
        <dbReference type="Google" id="ProtNLM"/>
    </source>
</evidence>
<dbReference type="RefSeq" id="XP_013275090.1">
    <property type="nucleotide sequence ID" value="XM_013419636.1"/>
</dbReference>
<dbReference type="OrthoDB" id="2130169at2759"/>
<dbReference type="InterPro" id="IPR051783">
    <property type="entry name" value="NAD(P)-dependent_oxidoreduct"/>
</dbReference>
<gene>
    <name evidence="1" type="ORF">Z518_02608</name>
</gene>
<organism evidence="1 2">
    <name type="scientific">Rhinocladiella mackenziei CBS 650.93</name>
    <dbReference type="NCBI Taxonomy" id="1442369"/>
    <lineage>
        <taxon>Eukaryota</taxon>
        <taxon>Fungi</taxon>
        <taxon>Dikarya</taxon>
        <taxon>Ascomycota</taxon>
        <taxon>Pezizomycotina</taxon>
        <taxon>Eurotiomycetes</taxon>
        <taxon>Chaetothyriomycetidae</taxon>
        <taxon>Chaetothyriales</taxon>
        <taxon>Herpotrichiellaceae</taxon>
        <taxon>Rhinocladiella</taxon>
    </lineage>
</organism>
<dbReference type="AlphaFoldDB" id="A0A0D2IPZ5"/>
<dbReference type="Gene3D" id="3.40.50.720">
    <property type="entry name" value="NAD(P)-binding Rossmann-like Domain"/>
    <property type="match status" value="2"/>
</dbReference>
<dbReference type="SUPFAM" id="SSF51735">
    <property type="entry name" value="NAD(P)-binding Rossmann-fold domains"/>
    <property type="match status" value="1"/>
</dbReference>
<dbReference type="STRING" id="1442369.A0A0D2IPZ5"/>
<dbReference type="HOGENOM" id="CLU_007383_12_2_1"/>